<name>A0A5C6CZC7_9BACT</name>
<dbReference type="RefSeq" id="WP_231936145.1">
    <property type="nucleotide sequence ID" value="NZ_SJPS01000001.1"/>
</dbReference>
<proteinExistence type="inferred from homology"/>
<evidence type="ECO:0000256" key="3">
    <source>
        <dbReference type="ARBA" id="ARBA00005438"/>
    </source>
</evidence>
<dbReference type="PRINTS" id="PR00315">
    <property type="entry name" value="ELONGATNFCT"/>
</dbReference>
<dbReference type="NCBIfam" id="TIGR00455">
    <property type="entry name" value="apsK"/>
    <property type="match status" value="1"/>
</dbReference>
<evidence type="ECO:0000256" key="1">
    <source>
        <dbReference type="ARBA" id="ARBA00001823"/>
    </source>
</evidence>
<dbReference type="Pfam" id="PF01583">
    <property type="entry name" value="APS_kinase"/>
    <property type="match status" value="1"/>
</dbReference>
<dbReference type="FunFam" id="3.40.50.300:FF:000119">
    <property type="entry name" value="Sulfate adenylyltransferase subunit 1"/>
    <property type="match status" value="1"/>
</dbReference>
<evidence type="ECO:0000256" key="8">
    <source>
        <dbReference type="ARBA" id="ARBA00022840"/>
    </source>
</evidence>
<dbReference type="PANTHER" id="PTHR23115">
    <property type="entry name" value="TRANSLATION FACTOR"/>
    <property type="match status" value="1"/>
</dbReference>
<dbReference type="InterPro" id="IPR031157">
    <property type="entry name" value="G_TR_CS"/>
</dbReference>
<dbReference type="Pfam" id="PF22594">
    <property type="entry name" value="GTP-eEF1A_C"/>
    <property type="match status" value="1"/>
</dbReference>
<evidence type="ECO:0000256" key="9">
    <source>
        <dbReference type="ARBA" id="ARBA00023134"/>
    </source>
</evidence>
<evidence type="ECO:0000313" key="15">
    <source>
        <dbReference type="Proteomes" id="UP000318437"/>
    </source>
</evidence>
<dbReference type="InterPro" id="IPR044138">
    <property type="entry name" value="CysN_II"/>
</dbReference>
<keyword evidence="10" id="KW-0511">Multifunctional enzyme</keyword>
<dbReference type="SUPFAM" id="SSF50465">
    <property type="entry name" value="EF-Tu/eEF-1alpha/eIF2-gamma C-terminal domain"/>
    <property type="match status" value="1"/>
</dbReference>
<feature type="domain" description="Tr-type G" evidence="13">
    <location>
        <begin position="24"/>
        <end position="241"/>
    </location>
</feature>
<dbReference type="Proteomes" id="UP000318437">
    <property type="component" value="Unassembled WGS sequence"/>
</dbReference>
<feature type="binding site" evidence="12">
    <location>
        <begin position="33"/>
        <end position="40"/>
    </location>
    <ligand>
        <name>GTP</name>
        <dbReference type="ChEBI" id="CHEBI:37565"/>
    </ligand>
</feature>
<gene>
    <name evidence="14" type="primary">cysNC_2</name>
    <name evidence="12" type="synonym">cysN</name>
    <name evidence="14" type="ORF">Pla144_07730</name>
</gene>
<dbReference type="InterPro" id="IPR004161">
    <property type="entry name" value="EFTu-like_2"/>
</dbReference>
<keyword evidence="6 12" id="KW-0548">Nucleotidyltransferase</keyword>
<dbReference type="GO" id="GO:0070814">
    <property type="term" value="P:hydrogen sulfide biosynthetic process"/>
    <property type="evidence" value="ECO:0007669"/>
    <property type="project" value="UniProtKB-UniRule"/>
</dbReference>
<protein>
    <recommendedName>
        <fullName evidence="12">Sulfate adenylyltransferase subunit 1</fullName>
        <ecNumber evidence="12">2.7.7.4</ecNumber>
    </recommendedName>
    <alternativeName>
        <fullName evidence="12">ATP-sulfurylase large subunit</fullName>
    </alternativeName>
    <alternativeName>
        <fullName evidence="12">Sulfate adenylate transferase</fullName>
        <shortName evidence="12">SAT</shortName>
    </alternativeName>
</protein>
<comment type="catalytic activity">
    <reaction evidence="11 12">
        <text>sulfate + ATP + H(+) = adenosine 5'-phosphosulfate + diphosphate</text>
        <dbReference type="Rhea" id="RHEA:18133"/>
        <dbReference type="ChEBI" id="CHEBI:15378"/>
        <dbReference type="ChEBI" id="CHEBI:16189"/>
        <dbReference type="ChEBI" id="CHEBI:30616"/>
        <dbReference type="ChEBI" id="CHEBI:33019"/>
        <dbReference type="ChEBI" id="CHEBI:58243"/>
        <dbReference type="EC" id="2.7.7.4"/>
    </reaction>
</comment>
<organism evidence="14 15">
    <name type="scientific">Bythopirellula polymerisocia</name>
    <dbReference type="NCBI Taxonomy" id="2528003"/>
    <lineage>
        <taxon>Bacteria</taxon>
        <taxon>Pseudomonadati</taxon>
        <taxon>Planctomycetota</taxon>
        <taxon>Planctomycetia</taxon>
        <taxon>Pirellulales</taxon>
        <taxon>Lacipirellulaceae</taxon>
        <taxon>Bythopirellula</taxon>
    </lineage>
</organism>
<dbReference type="HAMAP" id="MF_00062">
    <property type="entry name" value="Sulf_adenylyltr_sub1"/>
    <property type="match status" value="1"/>
</dbReference>
<feature type="binding site" evidence="12">
    <location>
        <begin position="112"/>
        <end position="116"/>
    </location>
    <ligand>
        <name>GTP</name>
        <dbReference type="ChEBI" id="CHEBI:37565"/>
    </ligand>
</feature>
<keyword evidence="15" id="KW-1185">Reference proteome</keyword>
<evidence type="ECO:0000256" key="6">
    <source>
        <dbReference type="ARBA" id="ARBA00022695"/>
    </source>
</evidence>
<dbReference type="GO" id="GO:0004781">
    <property type="term" value="F:sulfate adenylyltransferase (ATP) activity"/>
    <property type="evidence" value="ECO:0007669"/>
    <property type="project" value="UniProtKB-UniRule"/>
</dbReference>
<dbReference type="InterPro" id="IPR027417">
    <property type="entry name" value="P-loop_NTPase"/>
</dbReference>
<dbReference type="NCBIfam" id="NF003013">
    <property type="entry name" value="PRK03846.1"/>
    <property type="match status" value="1"/>
</dbReference>
<comment type="similarity">
    <text evidence="3">In the C-terminal section; belongs to the APS kinase family.</text>
</comment>
<dbReference type="GO" id="GO:0005525">
    <property type="term" value="F:GTP binding"/>
    <property type="evidence" value="ECO:0007669"/>
    <property type="project" value="UniProtKB-UniRule"/>
</dbReference>
<comment type="similarity">
    <text evidence="4">In the N-terminal section; belongs to the TRAFAC class translation factor GTPase superfamily. Classic translation factor GTPase family. CysN/NodQ subfamily.</text>
</comment>
<dbReference type="AlphaFoldDB" id="A0A5C6CZC7"/>
<dbReference type="InterPro" id="IPR050100">
    <property type="entry name" value="TRAFAC_GTPase_members"/>
</dbReference>
<comment type="function">
    <text evidence="2">APS kinase catalyzes the synthesis of activated sulfate.</text>
</comment>
<comment type="similarity">
    <text evidence="12">Belongs to the TRAFAC class translation factor GTPase superfamily. Classic translation factor GTPase family. CysN/NodQ subfamily.</text>
</comment>
<dbReference type="NCBIfam" id="NF003478">
    <property type="entry name" value="PRK05124.1"/>
    <property type="match status" value="1"/>
</dbReference>
<dbReference type="Gene3D" id="2.40.30.10">
    <property type="entry name" value="Translation factors"/>
    <property type="match status" value="2"/>
</dbReference>
<comment type="function">
    <text evidence="12">With CysD forms the ATP sulfurylase (ATPS) that catalyzes the adenylation of sulfate producing adenosine 5'-phosphosulfate (APS) and diphosphate, the first enzymatic step in sulfur assimilation pathway. APS synthesis involves the formation of a high-energy phosphoric-sulfuric acid anhydride bond driven by GTP hydrolysis by CysN coupled to ATP hydrolysis by CysD.</text>
</comment>
<dbReference type="Gene3D" id="3.40.50.300">
    <property type="entry name" value="P-loop containing nucleotide triphosphate hydrolases"/>
    <property type="match status" value="2"/>
</dbReference>
<evidence type="ECO:0000256" key="5">
    <source>
        <dbReference type="ARBA" id="ARBA00022679"/>
    </source>
</evidence>
<sequence>MSATDAMPQPKSETPDLLAALTDKEMLRFITCGSVDDGKSTLIGRLLLEAGALHDDQLDALRRDTNKHGTTDDEFDTALLLDGLEDERQQGITIDVAYRYFTTAKRKFIIADTPGHEQFTRNMATGASTADLALILVDASKGILTQTKRHAFIVSLLGIRHVVLAVNKMDLVDFDRSVFESICEDFKEFASSLDVPDIRFVPLSALKGDNVVQPSANTLWYEDGSLLHLLENIYIGSDSNTRDLRFPVQWVNRPDATFRGFSGSIASGRIRVGDEVVVLPSQKTSRIKRIVTHNGDLKEAEAPLSVTITLEDEIDVARGDMIVRPGNRPQVRREIEALLVWMSEQPLATGKSYFMKHTTRKTSAEVHEVRYQIDVNTLHRSASLSLRLNEIGRCQLTLHDPIMVDDYRHNRQTGAFILVDRITNETVAAGLFFDTEGESSPAEHWDDKPQGIHLQRAISHVPETQRAVRYNQQPITILLTGLSGSGKSTIALELERLLFSSGKTCVVLDGQNMRFGISRDLGFSAEERSENLRRAAEIAKILNDSGLICIAAFVAPHQDVRTRAKQLIGPDRLVHIHLDAPVEICRQRDSSGRYVSADRGEISNFPGVTSTYDLPQDATLVLRTDKLSSEQCVNEILELLANNGKLSMS</sequence>
<comment type="subunit">
    <text evidence="12">Heterodimer composed of CysD, the smaller subunit, and CysN.</text>
</comment>
<evidence type="ECO:0000256" key="10">
    <source>
        <dbReference type="ARBA" id="ARBA00023268"/>
    </source>
</evidence>
<evidence type="ECO:0000256" key="4">
    <source>
        <dbReference type="ARBA" id="ARBA00007237"/>
    </source>
</evidence>
<dbReference type="InterPro" id="IPR054696">
    <property type="entry name" value="GTP-eEF1A_C"/>
</dbReference>
<evidence type="ECO:0000259" key="13">
    <source>
        <dbReference type="PROSITE" id="PS51722"/>
    </source>
</evidence>
<dbReference type="CDD" id="cd04095">
    <property type="entry name" value="CysN_NoDQ_III"/>
    <property type="match status" value="1"/>
</dbReference>
<dbReference type="Pfam" id="PF00009">
    <property type="entry name" value="GTP_EFTU"/>
    <property type="match status" value="1"/>
</dbReference>
<dbReference type="UniPathway" id="UPA00140">
    <property type="reaction ID" value="UER00204"/>
</dbReference>
<reference evidence="14 15" key="1">
    <citation type="submission" date="2019-02" db="EMBL/GenBank/DDBJ databases">
        <title>Deep-cultivation of Planctomycetes and their phenomic and genomic characterization uncovers novel biology.</title>
        <authorList>
            <person name="Wiegand S."/>
            <person name="Jogler M."/>
            <person name="Boedeker C."/>
            <person name="Pinto D."/>
            <person name="Vollmers J."/>
            <person name="Rivas-Marin E."/>
            <person name="Kohn T."/>
            <person name="Peeters S.H."/>
            <person name="Heuer A."/>
            <person name="Rast P."/>
            <person name="Oberbeckmann S."/>
            <person name="Bunk B."/>
            <person name="Jeske O."/>
            <person name="Meyerdierks A."/>
            <person name="Storesund J.E."/>
            <person name="Kallscheuer N."/>
            <person name="Luecker S."/>
            <person name="Lage O.M."/>
            <person name="Pohl T."/>
            <person name="Merkel B.J."/>
            <person name="Hornburger P."/>
            <person name="Mueller R.-W."/>
            <person name="Bruemmer F."/>
            <person name="Labrenz M."/>
            <person name="Spormann A.M."/>
            <person name="Op Den Camp H."/>
            <person name="Overmann J."/>
            <person name="Amann R."/>
            <person name="Jetten M.S.M."/>
            <person name="Mascher T."/>
            <person name="Medema M.H."/>
            <person name="Devos D.P."/>
            <person name="Kaster A.-K."/>
            <person name="Ovreas L."/>
            <person name="Rohde M."/>
            <person name="Galperin M.Y."/>
            <person name="Jogler C."/>
        </authorList>
    </citation>
    <scope>NUCLEOTIDE SEQUENCE [LARGE SCALE GENOMIC DNA]</scope>
    <source>
        <strain evidence="14 15">Pla144</strain>
    </source>
</reference>
<keyword evidence="9 12" id="KW-0342">GTP-binding</keyword>
<dbReference type="Pfam" id="PF03144">
    <property type="entry name" value="GTP_EFTU_D2"/>
    <property type="match status" value="1"/>
</dbReference>
<dbReference type="GO" id="GO:0000103">
    <property type="term" value="P:sulfate assimilation"/>
    <property type="evidence" value="ECO:0007669"/>
    <property type="project" value="UniProtKB-UniRule"/>
</dbReference>
<evidence type="ECO:0000313" key="14">
    <source>
        <dbReference type="EMBL" id="TWU29992.1"/>
    </source>
</evidence>
<dbReference type="PROSITE" id="PS51722">
    <property type="entry name" value="G_TR_2"/>
    <property type="match status" value="1"/>
</dbReference>
<dbReference type="GO" id="GO:0005524">
    <property type="term" value="F:ATP binding"/>
    <property type="evidence" value="ECO:0007669"/>
    <property type="project" value="UniProtKB-KW"/>
</dbReference>
<dbReference type="PROSITE" id="PS00301">
    <property type="entry name" value="G_TR_1"/>
    <property type="match status" value="1"/>
</dbReference>
<dbReference type="EMBL" id="SJPS01000001">
    <property type="protein sequence ID" value="TWU29992.1"/>
    <property type="molecule type" value="Genomic_DNA"/>
</dbReference>
<dbReference type="InterPro" id="IPR002891">
    <property type="entry name" value="APS"/>
</dbReference>
<dbReference type="GO" id="GO:0003924">
    <property type="term" value="F:GTPase activity"/>
    <property type="evidence" value="ECO:0007669"/>
    <property type="project" value="InterPro"/>
</dbReference>
<dbReference type="NCBIfam" id="NF004035">
    <property type="entry name" value="PRK05506.1"/>
    <property type="match status" value="1"/>
</dbReference>
<dbReference type="EC" id="2.7.7.4" evidence="12"/>
<keyword evidence="8 12" id="KW-0067">ATP-binding</keyword>
<dbReference type="InterPro" id="IPR044139">
    <property type="entry name" value="CysN_NoDQ_III"/>
</dbReference>
<dbReference type="InterPro" id="IPR000795">
    <property type="entry name" value="T_Tr_GTP-bd_dom"/>
</dbReference>
<dbReference type="CDD" id="cd02027">
    <property type="entry name" value="APSK"/>
    <property type="match status" value="1"/>
</dbReference>
<evidence type="ECO:0000256" key="2">
    <source>
        <dbReference type="ARBA" id="ARBA00002357"/>
    </source>
</evidence>
<comment type="caution">
    <text evidence="14">The sequence shown here is derived from an EMBL/GenBank/DDBJ whole genome shotgun (WGS) entry which is preliminary data.</text>
</comment>
<dbReference type="GO" id="GO:0004020">
    <property type="term" value="F:adenylylsulfate kinase activity"/>
    <property type="evidence" value="ECO:0007669"/>
    <property type="project" value="InterPro"/>
</dbReference>
<evidence type="ECO:0000256" key="11">
    <source>
        <dbReference type="ARBA" id="ARBA00049370"/>
    </source>
</evidence>
<dbReference type="NCBIfam" id="TIGR02034">
    <property type="entry name" value="CysN"/>
    <property type="match status" value="1"/>
</dbReference>
<feature type="binding site" evidence="12">
    <location>
        <begin position="167"/>
        <end position="170"/>
    </location>
    <ligand>
        <name>GTP</name>
        <dbReference type="ChEBI" id="CHEBI:37565"/>
    </ligand>
</feature>
<evidence type="ECO:0000256" key="7">
    <source>
        <dbReference type="ARBA" id="ARBA00022741"/>
    </source>
</evidence>
<dbReference type="InterPro" id="IPR009001">
    <property type="entry name" value="Transl_elong_EF1A/Init_IF2_C"/>
</dbReference>
<keyword evidence="7 12" id="KW-0547">Nucleotide-binding</keyword>
<dbReference type="InterPro" id="IPR009000">
    <property type="entry name" value="Transl_B-barrel_sf"/>
</dbReference>
<comment type="catalytic activity">
    <reaction evidence="1">
        <text>adenosine 5'-phosphosulfate + ATP = 3'-phosphoadenylyl sulfate + ADP + H(+)</text>
        <dbReference type="Rhea" id="RHEA:24152"/>
        <dbReference type="ChEBI" id="CHEBI:15378"/>
        <dbReference type="ChEBI" id="CHEBI:30616"/>
        <dbReference type="ChEBI" id="CHEBI:58243"/>
        <dbReference type="ChEBI" id="CHEBI:58339"/>
        <dbReference type="ChEBI" id="CHEBI:456216"/>
        <dbReference type="EC" id="2.7.1.25"/>
    </reaction>
</comment>
<dbReference type="SUPFAM" id="SSF50447">
    <property type="entry name" value="Translation proteins"/>
    <property type="match status" value="1"/>
</dbReference>
<keyword evidence="5 12" id="KW-0808">Transferase</keyword>
<comment type="pathway">
    <text evidence="12">Sulfur metabolism; hydrogen sulfide biosynthesis; sulfite from sulfate: step 1/3.</text>
</comment>
<dbReference type="SUPFAM" id="SSF52540">
    <property type="entry name" value="P-loop containing nucleoside triphosphate hydrolases"/>
    <property type="match status" value="2"/>
</dbReference>
<dbReference type="CDD" id="cd04166">
    <property type="entry name" value="CysN_ATPS"/>
    <property type="match status" value="1"/>
</dbReference>
<dbReference type="InterPro" id="IPR041757">
    <property type="entry name" value="CysN_GTP-bd"/>
</dbReference>
<dbReference type="InterPro" id="IPR059117">
    <property type="entry name" value="APS_kinase_dom"/>
</dbReference>
<dbReference type="CDD" id="cd03695">
    <property type="entry name" value="CysN_NodQ_II"/>
    <property type="match status" value="1"/>
</dbReference>
<evidence type="ECO:0000256" key="12">
    <source>
        <dbReference type="HAMAP-Rule" id="MF_00062"/>
    </source>
</evidence>
<accession>A0A5C6CZC7</accession>
<dbReference type="InterPro" id="IPR011779">
    <property type="entry name" value="SO4_adenylTrfase_lsu"/>
</dbReference>